<gene>
    <name evidence="1" type="ORF">EVA_11232</name>
</gene>
<comment type="caution">
    <text evidence="1">The sequence shown here is derived from an EMBL/GenBank/DDBJ whole genome shotgun (WGS) entry which is preliminary data.</text>
</comment>
<dbReference type="AlphaFoldDB" id="J9G1E6"/>
<reference evidence="1" key="1">
    <citation type="journal article" date="2012" name="PLoS ONE">
        <title>Gene sets for utilization of primary and secondary nutrition supplies in the distal gut of endangered iberian lynx.</title>
        <authorList>
            <person name="Alcaide M."/>
            <person name="Messina E."/>
            <person name="Richter M."/>
            <person name="Bargiela R."/>
            <person name="Peplies J."/>
            <person name="Huws S.A."/>
            <person name="Newbold C.J."/>
            <person name="Golyshin P.N."/>
            <person name="Simon M.A."/>
            <person name="Lopez G."/>
            <person name="Yakimov M.M."/>
            <person name="Ferrer M."/>
        </authorList>
    </citation>
    <scope>NUCLEOTIDE SEQUENCE</scope>
</reference>
<name>J9G1E6_9ZZZZ</name>
<accession>J9G1E6</accession>
<evidence type="ECO:0000313" key="1">
    <source>
        <dbReference type="EMBL" id="EJX00659.1"/>
    </source>
</evidence>
<organism evidence="1">
    <name type="scientific">gut metagenome</name>
    <dbReference type="NCBI Taxonomy" id="749906"/>
    <lineage>
        <taxon>unclassified sequences</taxon>
        <taxon>metagenomes</taxon>
        <taxon>organismal metagenomes</taxon>
    </lineage>
</organism>
<proteinExistence type="predicted"/>
<dbReference type="EMBL" id="AMCI01003280">
    <property type="protein sequence ID" value="EJX00659.1"/>
    <property type="molecule type" value="Genomic_DNA"/>
</dbReference>
<sequence>MHLLIINDILLRLKDTNKLGSEKIRAKKMGLFTKLHFQFSIGISFF</sequence>
<protein>
    <submittedName>
        <fullName evidence="1">Uncharacterized protein</fullName>
    </submittedName>
</protein>